<proteinExistence type="predicted"/>
<evidence type="ECO:0000313" key="7">
    <source>
        <dbReference type="Proteomes" id="UP000006461"/>
    </source>
</evidence>
<name>I4EXT6_MODI5</name>
<dbReference type="PATRIC" id="fig|477641.3.peg.2628"/>
<dbReference type="InterPro" id="IPR042118">
    <property type="entry name" value="QueA_dom1"/>
</dbReference>
<dbReference type="AlphaFoldDB" id="I4EXT6"/>
<dbReference type="OMA" id="YSYGDGM"/>
<dbReference type="EMBL" id="FO203431">
    <property type="protein sequence ID" value="CCH88199.1"/>
    <property type="molecule type" value="Genomic_DNA"/>
</dbReference>
<keyword evidence="7" id="KW-1185">Reference proteome</keyword>
<organism evidence="6 7">
    <name type="scientific">Modestobacter italicus (strain DSM 44449 / CECT 9708 / BC 501)</name>
    <dbReference type="NCBI Taxonomy" id="2732864"/>
    <lineage>
        <taxon>Bacteria</taxon>
        <taxon>Bacillati</taxon>
        <taxon>Actinomycetota</taxon>
        <taxon>Actinomycetes</taxon>
        <taxon>Geodermatophilales</taxon>
        <taxon>Geodermatophilaceae</taxon>
        <taxon>Modestobacter</taxon>
    </lineage>
</organism>
<dbReference type="PANTHER" id="PTHR30307:SF0">
    <property type="entry name" value="S-ADENOSYLMETHIONINE:TRNA RIBOSYLTRANSFERASE-ISOMERASE"/>
    <property type="match status" value="1"/>
</dbReference>
<dbReference type="STRING" id="477641.MODMU_2770"/>
<dbReference type="InterPro" id="IPR042119">
    <property type="entry name" value="QueA_dom2"/>
</dbReference>
<keyword evidence="4" id="KW-0671">Queuosine biosynthesis</keyword>
<keyword evidence="1" id="KW-0963">Cytoplasm</keyword>
<evidence type="ECO:0000256" key="5">
    <source>
        <dbReference type="SAM" id="MobiDB-lite"/>
    </source>
</evidence>
<dbReference type="InterPro" id="IPR036100">
    <property type="entry name" value="QueA_sf"/>
</dbReference>
<protein>
    <submittedName>
        <fullName evidence="6">Queuosine biosynthesis protein</fullName>
    </submittedName>
</protein>
<dbReference type="HOGENOM" id="CLU_039110_2_0_11"/>
<evidence type="ECO:0000256" key="4">
    <source>
        <dbReference type="ARBA" id="ARBA00022785"/>
    </source>
</evidence>
<evidence type="ECO:0000313" key="6">
    <source>
        <dbReference type="EMBL" id="CCH88199.1"/>
    </source>
</evidence>
<keyword evidence="3" id="KW-0949">S-adenosyl-L-methionine</keyword>
<evidence type="ECO:0000256" key="2">
    <source>
        <dbReference type="ARBA" id="ARBA00022679"/>
    </source>
</evidence>
<accession>I4EXT6</accession>
<dbReference type="Proteomes" id="UP000006461">
    <property type="component" value="Chromosome"/>
</dbReference>
<dbReference type="Gene3D" id="2.40.10.240">
    <property type="entry name" value="QueA-like"/>
    <property type="match status" value="1"/>
</dbReference>
<dbReference type="GO" id="GO:0008616">
    <property type="term" value="P:tRNA queuosine(34) biosynthetic process"/>
    <property type="evidence" value="ECO:0007669"/>
    <property type="project" value="UniProtKB-KW"/>
</dbReference>
<dbReference type="PANTHER" id="PTHR30307">
    <property type="entry name" value="S-ADENOSYLMETHIONINE:TRNA RIBOSYLTRANSFERASE-ISOMERASE"/>
    <property type="match status" value="1"/>
</dbReference>
<reference evidence="6 7" key="1">
    <citation type="journal article" date="2012" name="J. Bacteriol.">
        <title>Genome Sequence of Radiation-Resistant Modestobacter marinus Strain BC501, a Representative Actinobacterium That Thrives on Calcareous Stone Surfaces.</title>
        <authorList>
            <person name="Normand P."/>
            <person name="Gury J."/>
            <person name="Pujic P."/>
            <person name="Chouaia B."/>
            <person name="Crotti E."/>
            <person name="Brusetti L."/>
            <person name="Daffonchio D."/>
            <person name="Vacherie B."/>
            <person name="Barbe V."/>
            <person name="Medigue C."/>
            <person name="Calteau A."/>
            <person name="Ghodhbane-Gtari F."/>
            <person name="Essoussi I."/>
            <person name="Nouioui I."/>
            <person name="Abbassi-Ghozzi I."/>
            <person name="Gtari M."/>
        </authorList>
    </citation>
    <scope>NUCLEOTIDE SEQUENCE [LARGE SCALE GENOMIC DNA]</scope>
    <source>
        <strain evidence="7">BC 501</strain>
    </source>
</reference>
<gene>
    <name evidence="6" type="ordered locus">MODMU_2770</name>
</gene>
<evidence type="ECO:0000256" key="1">
    <source>
        <dbReference type="ARBA" id="ARBA00022490"/>
    </source>
</evidence>
<evidence type="ECO:0000256" key="3">
    <source>
        <dbReference type="ARBA" id="ARBA00022691"/>
    </source>
</evidence>
<dbReference type="Pfam" id="PF02547">
    <property type="entry name" value="Queuosine_synth"/>
    <property type="match status" value="1"/>
</dbReference>
<dbReference type="eggNOG" id="COG0809">
    <property type="taxonomic scope" value="Bacteria"/>
</dbReference>
<dbReference type="KEGG" id="mmar:MODMU_2770"/>
<dbReference type="OrthoDB" id="9783887at2"/>
<dbReference type="SUPFAM" id="SSF111337">
    <property type="entry name" value="QueA-like"/>
    <property type="match status" value="1"/>
</dbReference>
<feature type="region of interest" description="Disordered" evidence="5">
    <location>
        <begin position="1"/>
        <end position="21"/>
    </location>
</feature>
<dbReference type="Gene3D" id="3.40.1780.10">
    <property type="entry name" value="QueA-like"/>
    <property type="match status" value="1"/>
</dbReference>
<dbReference type="GO" id="GO:0051075">
    <property type="term" value="F:S-adenosylmethionine:tRNA ribosyltransferase-isomerase activity"/>
    <property type="evidence" value="ECO:0007669"/>
    <property type="project" value="TreeGrafter"/>
</dbReference>
<dbReference type="InterPro" id="IPR003699">
    <property type="entry name" value="QueA"/>
</dbReference>
<keyword evidence="2" id="KW-0808">Transferase</keyword>
<sequence>MTAPFTLPPGSEATAPPERRGLARDGVTLLAARPGAVTPHRFRDLPDLLAPGDVVVVNTSPTAPARLDAVRGDGTATPVHVATPLDDGGWVVEVRRPDNSGPDLGVEPGSVLLLPGGVELRLVAPFPVPGSRLWRAAADPAVTPAAHLARYGTPIRYGHLARAVPLAALQNVYATPVGPQEMGSAEMASAGRPFTDRLLVRLVARGITVLPLLLHTGVSSPELHEPPAPERFAVPAATARVVTGTRAAGGRVVAVGTTVTRALESATGEDGVTRPASGWTDLVLSADRPARVVGGLVTGLHAPEASHLQLLAAVAGVDLVDRAYRSAVAAHLLWHEFGDSMLFLP</sequence>